<dbReference type="Gramene" id="TraesNOR7A03G03871490.1">
    <property type="protein sequence ID" value="TraesNOR7A03G03871490.1"/>
    <property type="gene ID" value="TraesNOR7A03G03871490"/>
</dbReference>
<feature type="signal peptide" evidence="1">
    <location>
        <begin position="1"/>
        <end position="21"/>
    </location>
</feature>
<organism evidence="2">
    <name type="scientific">Triticum aestivum</name>
    <name type="common">Wheat</name>
    <dbReference type="NCBI Taxonomy" id="4565"/>
    <lineage>
        <taxon>Eukaryota</taxon>
        <taxon>Viridiplantae</taxon>
        <taxon>Streptophyta</taxon>
        <taxon>Embryophyta</taxon>
        <taxon>Tracheophyta</taxon>
        <taxon>Spermatophyta</taxon>
        <taxon>Magnoliopsida</taxon>
        <taxon>Liliopsida</taxon>
        <taxon>Poales</taxon>
        <taxon>Poaceae</taxon>
        <taxon>BOP clade</taxon>
        <taxon>Pooideae</taxon>
        <taxon>Triticodae</taxon>
        <taxon>Triticeae</taxon>
        <taxon>Triticinae</taxon>
        <taxon>Triticum</taxon>
    </lineage>
</organism>
<dbReference type="Gramene" id="TraesJUL7A03G03865000.1">
    <property type="protein sequence ID" value="TraesJUL7A03G03865000.1"/>
    <property type="gene ID" value="TraesJUL7A03G03865000"/>
</dbReference>
<sequence>MGGSSLVQATMIFVIGSLAVCAQCSLHNKQTGVNQEDYAANATTNATIVNSTSVGEIKITVKFCIRHFLCQFPGGYHGTCYCCQNNRQCYKMRSQCLDNCPTCNPRCPPLSGSQG</sequence>
<keyword evidence="3" id="KW-1185">Reference proteome</keyword>
<evidence type="ECO:0000313" key="2">
    <source>
        <dbReference type="EnsemblPlants" id="TraesCS7A02G086400.1"/>
    </source>
</evidence>
<dbReference type="OMA" id="VKFCIRH"/>
<evidence type="ECO:0000313" key="3">
    <source>
        <dbReference type="Proteomes" id="UP000019116"/>
    </source>
</evidence>
<dbReference type="Proteomes" id="UP000019116">
    <property type="component" value="Chromosome 7A"/>
</dbReference>
<name>A0A3B6RCN2_WHEAT</name>
<reference evidence="2" key="1">
    <citation type="submission" date="2018-08" db="EMBL/GenBank/DDBJ databases">
        <authorList>
            <person name="Rossello M."/>
        </authorList>
    </citation>
    <scope>NUCLEOTIDE SEQUENCE [LARGE SCALE GENOMIC DNA]</scope>
    <source>
        <strain evidence="2">cv. Chinese Spring</strain>
    </source>
</reference>
<evidence type="ECO:0008006" key="4">
    <source>
        <dbReference type="Google" id="ProtNLM"/>
    </source>
</evidence>
<feature type="chain" id="PRO_5017407118" description="Embryo surrounding factor 1 brassicaceae domain-containing protein" evidence="1">
    <location>
        <begin position="22"/>
        <end position="115"/>
    </location>
</feature>
<dbReference type="Gramene" id="TraesCS7A02G086400.1">
    <property type="protein sequence ID" value="TraesCS7A02G086400.1"/>
    <property type="gene ID" value="TraesCS7A02G086400"/>
</dbReference>
<proteinExistence type="predicted"/>
<dbReference type="Gramene" id="TraesPARA_EIv1.0_2246390.1">
    <property type="protein sequence ID" value="TraesPARA_EIv1.0_2246390.1.CDS"/>
    <property type="gene ID" value="TraesPARA_EIv1.0_2246390"/>
</dbReference>
<protein>
    <recommendedName>
        <fullName evidence="4">Embryo surrounding factor 1 brassicaceae domain-containing protein</fullName>
    </recommendedName>
</protein>
<evidence type="ECO:0000256" key="1">
    <source>
        <dbReference type="SAM" id="SignalP"/>
    </source>
</evidence>
<accession>A0A3B6RCN2</accession>
<reference evidence="2" key="2">
    <citation type="submission" date="2018-10" db="UniProtKB">
        <authorList>
            <consortium name="EnsemblPlants"/>
        </authorList>
    </citation>
    <scope>IDENTIFICATION</scope>
</reference>
<dbReference type="Gramene" id="TraesRN7D0100189900.1">
    <property type="protein sequence ID" value="TraesRN7D0100189900.1"/>
    <property type="gene ID" value="TraesRN7D0100189900"/>
</dbReference>
<dbReference type="Gramene" id="TraesROB_scaffold_135605_01G000100.1">
    <property type="protein sequence ID" value="TraesROB_scaffold_135605_01G000100.1"/>
    <property type="gene ID" value="TraesROB_scaffold_135605_01G000100"/>
</dbReference>
<dbReference type="Gramene" id="TraesRN7A0100183400.1">
    <property type="protein sequence ID" value="TraesRN7A0100183400.1"/>
    <property type="gene ID" value="TraesRN7A0100183400"/>
</dbReference>
<dbReference type="Gramene" id="TraesCS7A03G0205600.1">
    <property type="protein sequence ID" value="TraesCS7A03G0205600.1.CDS"/>
    <property type="gene ID" value="TraesCS7A03G0205600"/>
</dbReference>
<keyword evidence="1" id="KW-0732">Signal</keyword>
<dbReference type="EnsemblPlants" id="TraesCS7A02G086400.1">
    <property type="protein sequence ID" value="TraesCS7A02G086400.1"/>
    <property type="gene ID" value="TraesCS7A02G086400"/>
</dbReference>
<dbReference type="AlphaFoldDB" id="A0A3B6RCN2"/>